<sequence>MNIDDGLTFVAATTADAGDSRIFVSSGLSDVHSFAATNTDTASNATAASRPETRTVVSSITSFSATPRTHFQIGGDSYQVQGAGRSYSLTTPDPQTLRFEVRPGDQAWYDAGHAVDRNDVALDPTIPVGTSISIDYQFMVEPNGPNGTFVNTASWFTTAEMNGYPAVSSPPFEIGLVGNRLHVMARYCPPGQVPSNRAGNLTQLTLWTAPDPIQPGQYNDIKMSANVSNNSSGYLDVWVNGTRVVNYHGPLGYGTPTYWEYGLYRSAGPPETAAANFRNMTLTTGSGPPGVSAR</sequence>
<dbReference type="Gene3D" id="2.60.120.200">
    <property type="match status" value="1"/>
</dbReference>
<dbReference type="AlphaFoldDB" id="A0A809ZI33"/>
<reference evidence="1" key="1">
    <citation type="submission" date="2020-05" db="EMBL/GenBank/DDBJ databases">
        <title>Complete genome sequence of Bradyrhizobium diazoefficiens XF1 isolated from soybean nodule.</title>
        <authorList>
            <person name="Noda R."/>
            <person name="Kakizaki K."/>
            <person name="Minamisawa K."/>
        </authorList>
    </citation>
    <scope>NUCLEOTIDE SEQUENCE</scope>
    <source>
        <strain evidence="1">XF1</strain>
    </source>
</reference>
<organism evidence="2">
    <name type="scientific">Bradyrhizobium diazoefficiens</name>
    <dbReference type="NCBI Taxonomy" id="1355477"/>
    <lineage>
        <taxon>Bacteria</taxon>
        <taxon>Pseudomonadati</taxon>
        <taxon>Pseudomonadota</taxon>
        <taxon>Alphaproteobacteria</taxon>
        <taxon>Hyphomicrobiales</taxon>
        <taxon>Nitrobacteraceae</taxon>
        <taxon>Bradyrhizobium</taxon>
    </lineage>
</organism>
<gene>
    <name evidence="3" type="ORF">XF10B_68010</name>
    <name evidence="1" type="ORF">XF1B_69240</name>
    <name evidence="2" type="ORF">XF4B_68490</name>
</gene>
<dbReference type="EMBL" id="AP023099">
    <property type="protein sequence ID" value="BCE94003.1"/>
    <property type="molecule type" value="Genomic_DNA"/>
</dbReference>
<evidence type="ECO:0000313" key="2">
    <source>
        <dbReference type="EMBL" id="BCE50500.1"/>
    </source>
</evidence>
<accession>A0A809ZI33</accession>
<reference evidence="3" key="2">
    <citation type="submission" date="2020-05" db="EMBL/GenBank/DDBJ databases">
        <title>Complete genome sequence of Bradyrhizobium diazoefficiens XF10 isolated from soybean nodule.</title>
        <authorList>
            <person name="Noda R."/>
            <person name="Kakizaki K."/>
            <person name="Minamisawa K."/>
        </authorList>
    </citation>
    <scope>NUCLEOTIDE SEQUENCE</scope>
    <source>
        <strain evidence="3">XF10</strain>
    </source>
</reference>
<dbReference type="RefSeq" id="WP_162603713.1">
    <property type="nucleotide sequence ID" value="NZ_CP029603.2"/>
</dbReference>
<reference evidence="2" key="3">
    <citation type="submission" date="2020-05" db="EMBL/GenBank/DDBJ databases">
        <title>Complete genome sequence of Bradyrhizobium diazoefficiens XF4 isolated from soybean nodule.</title>
        <authorList>
            <person name="Noda R."/>
            <person name="Kakizaki K."/>
            <person name="Minamisawa K."/>
        </authorList>
    </citation>
    <scope>NUCLEOTIDE SEQUENCE</scope>
    <source>
        <strain evidence="2">XF4</strain>
    </source>
</reference>
<evidence type="ECO:0000313" key="3">
    <source>
        <dbReference type="EMBL" id="BCE94003.1"/>
    </source>
</evidence>
<dbReference type="InterPro" id="IPR025975">
    <property type="entry name" value="Polysacc_lyase"/>
</dbReference>
<dbReference type="Pfam" id="PF14099">
    <property type="entry name" value="Polysacc_lyase"/>
    <property type="match status" value="1"/>
</dbReference>
<evidence type="ECO:0008006" key="4">
    <source>
        <dbReference type="Google" id="ProtNLM"/>
    </source>
</evidence>
<dbReference type="EMBL" id="AP023094">
    <property type="protein sequence ID" value="BCE50500.1"/>
    <property type="molecule type" value="Genomic_DNA"/>
</dbReference>
<protein>
    <recommendedName>
        <fullName evidence="4">Polysaccharide lyase</fullName>
    </recommendedName>
</protein>
<dbReference type="EMBL" id="AP023091">
    <property type="protein sequence ID" value="BCE24243.1"/>
    <property type="molecule type" value="Genomic_DNA"/>
</dbReference>
<evidence type="ECO:0000313" key="1">
    <source>
        <dbReference type="EMBL" id="BCE24243.1"/>
    </source>
</evidence>
<proteinExistence type="predicted"/>
<name>A0A809ZI33_9BRAD</name>